<name>A0A380MI28_9GAMM</name>
<evidence type="ECO:0000259" key="1">
    <source>
        <dbReference type="Pfam" id="PF13612"/>
    </source>
</evidence>
<feature type="domain" description="Transposase DDE" evidence="1">
    <location>
        <begin position="104"/>
        <end position="257"/>
    </location>
</feature>
<protein>
    <submittedName>
        <fullName evidence="2">Transposase and inactivated derivatives</fullName>
    </submittedName>
</protein>
<evidence type="ECO:0000313" key="2">
    <source>
        <dbReference type="EMBL" id="SUO91481.1"/>
    </source>
</evidence>
<dbReference type="Pfam" id="PF13612">
    <property type="entry name" value="DDE_Tnp_1_3"/>
    <property type="match status" value="1"/>
</dbReference>
<dbReference type="OrthoDB" id="5620529at2"/>
<dbReference type="EMBL" id="UHIA01000003">
    <property type="protein sequence ID" value="SUO91481.1"/>
    <property type="molecule type" value="Genomic_DNA"/>
</dbReference>
<dbReference type="AlphaFoldDB" id="A0A380MI28"/>
<reference evidence="2 3" key="1">
    <citation type="submission" date="2018-06" db="EMBL/GenBank/DDBJ databases">
        <authorList>
            <consortium name="Pathogen Informatics"/>
            <person name="Doyle S."/>
        </authorList>
    </citation>
    <scope>NUCLEOTIDE SEQUENCE [LARGE SCALE GENOMIC DNA]</scope>
    <source>
        <strain evidence="2 3">NCTC10717</strain>
    </source>
</reference>
<accession>A0A380MI28</accession>
<keyword evidence="3" id="KW-1185">Reference proteome</keyword>
<dbReference type="InterPro" id="IPR025668">
    <property type="entry name" value="Tnp_DDE_dom"/>
</dbReference>
<dbReference type="RefSeq" id="WP_115217497.1">
    <property type="nucleotide sequence ID" value="NZ_UHIA01000003.1"/>
</dbReference>
<evidence type="ECO:0000313" key="3">
    <source>
        <dbReference type="Proteomes" id="UP000254575"/>
    </source>
</evidence>
<gene>
    <name evidence="2" type="ORF">NCTC10717_00177</name>
</gene>
<organism evidence="2 3">
    <name type="scientific">Suttonella indologenes</name>
    <dbReference type="NCBI Taxonomy" id="13276"/>
    <lineage>
        <taxon>Bacteria</taxon>
        <taxon>Pseudomonadati</taxon>
        <taxon>Pseudomonadota</taxon>
        <taxon>Gammaproteobacteria</taxon>
        <taxon>Cardiobacteriales</taxon>
        <taxon>Cardiobacteriaceae</taxon>
        <taxon>Suttonella</taxon>
    </lineage>
</organism>
<dbReference type="NCBIfam" id="NF033520">
    <property type="entry name" value="transpos_IS982"/>
    <property type="match status" value="1"/>
</dbReference>
<dbReference type="Proteomes" id="UP000254575">
    <property type="component" value="Unassembled WGS sequence"/>
</dbReference>
<sequence length="291" mass="33732">MEHLTTLFCQVDDFCKTFEADFNRTLISKPNSRNRKASISTSEIITVWIYFHHIRMRDFKSYYLWQIKTIWKTAFPTMPSYNRFIELAQRALPAMLVFLSTQMGKCTGISIVDSTILSVCHNRRIHRHKVFKNIAQRGKSSMGWFYGFKLHAVFNHVGELVNFCLTPGNVDDRKGLRQMANKLFGLLVGDRGYISKELSDCLEKRYNITLLTGKKKNMKSPPQSPEQKRLLKQRCVVETIFDQLKNLCQIEHTRHRSEKGFLLNLISGLTAYCLFAYKPQMFGKNALAAAK</sequence>
<proteinExistence type="predicted"/>